<proteinExistence type="predicted"/>
<evidence type="ECO:0000313" key="1">
    <source>
        <dbReference type="EMBL" id="KAF2121283.1"/>
    </source>
</evidence>
<gene>
    <name evidence="1" type="ORF">BDV96DRAFT_476667</name>
</gene>
<sequence length="334" mass="38364">LIAAANTHDRFRLLEDHRVQEPNLDIPIHPIFHASNFPNAGQTVYENLQQGLRLASMFLHHDSTLEWFVSPLLGHSLIDTASWKTYLSNPTNHKTDFGKTMLKKRVRQALQCLSHCIHFRFVDTGDQKFYARTQIHPARPPHKPICTKIFGSTQSVRIDIRKQYWNYLQKNYASSSLCEKLRQDFSFAVNIVHELCHAIGVMRRGDLIEPHIRLDHPDNPEFGYAWENFMFGGILNPFDRSSDGISFLMRKVWAEDKDAMDAGGKEWTAVPVSYVAQWFQTSTWDLVAKYGPTAIPPPPIKLRLRATRSHYTVLTGNPDALADVSKLQKETQKQ</sequence>
<dbReference type="EMBL" id="ML977312">
    <property type="protein sequence ID" value="KAF2121283.1"/>
    <property type="molecule type" value="Genomic_DNA"/>
</dbReference>
<feature type="non-terminal residue" evidence="1">
    <location>
        <position position="334"/>
    </location>
</feature>
<evidence type="ECO:0000313" key="2">
    <source>
        <dbReference type="Proteomes" id="UP000799770"/>
    </source>
</evidence>
<feature type="non-terminal residue" evidence="1">
    <location>
        <position position="1"/>
    </location>
</feature>
<dbReference type="OrthoDB" id="10254945at2759"/>
<dbReference type="AlphaFoldDB" id="A0A6A5ZQZ4"/>
<organism evidence="1 2">
    <name type="scientific">Lophiotrema nucula</name>
    <dbReference type="NCBI Taxonomy" id="690887"/>
    <lineage>
        <taxon>Eukaryota</taxon>
        <taxon>Fungi</taxon>
        <taxon>Dikarya</taxon>
        <taxon>Ascomycota</taxon>
        <taxon>Pezizomycotina</taxon>
        <taxon>Dothideomycetes</taxon>
        <taxon>Pleosporomycetidae</taxon>
        <taxon>Pleosporales</taxon>
        <taxon>Lophiotremataceae</taxon>
        <taxon>Lophiotrema</taxon>
    </lineage>
</organism>
<protein>
    <submittedName>
        <fullName evidence="1">Uncharacterized protein</fullName>
    </submittedName>
</protein>
<keyword evidence="2" id="KW-1185">Reference proteome</keyword>
<dbReference type="Proteomes" id="UP000799770">
    <property type="component" value="Unassembled WGS sequence"/>
</dbReference>
<reference evidence="1" key="1">
    <citation type="journal article" date="2020" name="Stud. Mycol.">
        <title>101 Dothideomycetes genomes: a test case for predicting lifestyles and emergence of pathogens.</title>
        <authorList>
            <person name="Haridas S."/>
            <person name="Albert R."/>
            <person name="Binder M."/>
            <person name="Bloem J."/>
            <person name="Labutti K."/>
            <person name="Salamov A."/>
            <person name="Andreopoulos B."/>
            <person name="Baker S."/>
            <person name="Barry K."/>
            <person name="Bills G."/>
            <person name="Bluhm B."/>
            <person name="Cannon C."/>
            <person name="Castanera R."/>
            <person name="Culley D."/>
            <person name="Daum C."/>
            <person name="Ezra D."/>
            <person name="Gonzalez J."/>
            <person name="Henrissat B."/>
            <person name="Kuo A."/>
            <person name="Liang C."/>
            <person name="Lipzen A."/>
            <person name="Lutzoni F."/>
            <person name="Magnuson J."/>
            <person name="Mondo S."/>
            <person name="Nolan M."/>
            <person name="Ohm R."/>
            <person name="Pangilinan J."/>
            <person name="Park H.-J."/>
            <person name="Ramirez L."/>
            <person name="Alfaro M."/>
            <person name="Sun H."/>
            <person name="Tritt A."/>
            <person name="Yoshinaga Y."/>
            <person name="Zwiers L.-H."/>
            <person name="Turgeon B."/>
            <person name="Goodwin S."/>
            <person name="Spatafora J."/>
            <person name="Crous P."/>
            <person name="Grigoriev I."/>
        </authorList>
    </citation>
    <scope>NUCLEOTIDE SEQUENCE</scope>
    <source>
        <strain evidence="1">CBS 627.86</strain>
    </source>
</reference>
<accession>A0A6A5ZQZ4</accession>
<name>A0A6A5ZQZ4_9PLEO</name>